<reference evidence="7 8" key="1">
    <citation type="submission" date="2023-06" db="EMBL/GenBank/DDBJ databases">
        <authorList>
            <person name="Ham H."/>
            <person name="Park D.S."/>
        </authorList>
    </citation>
    <scope>NUCLEOTIDE SEQUENCE [LARGE SCALE GENOMIC DNA]</scope>
    <source>
        <strain evidence="7 8">KACC 17005</strain>
    </source>
</reference>
<feature type="transmembrane region" description="Helical" evidence="5">
    <location>
        <begin position="178"/>
        <end position="200"/>
    </location>
</feature>
<dbReference type="Proteomes" id="UP001242732">
    <property type="component" value="Chromosome"/>
</dbReference>
<evidence type="ECO:0000256" key="4">
    <source>
        <dbReference type="ARBA" id="ARBA00023136"/>
    </source>
</evidence>
<proteinExistence type="predicted"/>
<evidence type="ECO:0000313" key="8">
    <source>
        <dbReference type="Proteomes" id="UP001242732"/>
    </source>
</evidence>
<accession>A0ABY9AWN8</accession>
<keyword evidence="2 5" id="KW-0812">Transmembrane</keyword>
<keyword evidence="4 5" id="KW-0472">Membrane</keyword>
<name>A0ABY9AWN8_PARCI</name>
<comment type="subcellular location">
    <subcellularLocation>
        <location evidence="1">Membrane</location>
        <topology evidence="1">Multi-pass membrane protein</topology>
    </subcellularLocation>
</comment>
<dbReference type="InterPro" id="IPR013525">
    <property type="entry name" value="ABC2_TM"/>
</dbReference>
<protein>
    <submittedName>
        <fullName evidence="7">ABC transporter permease</fullName>
    </submittedName>
</protein>
<dbReference type="Pfam" id="PF12698">
    <property type="entry name" value="ABC2_membrane_3"/>
    <property type="match status" value="1"/>
</dbReference>
<feature type="transmembrane region" description="Helical" evidence="5">
    <location>
        <begin position="220"/>
        <end position="249"/>
    </location>
</feature>
<keyword evidence="8" id="KW-1185">Reference proteome</keyword>
<dbReference type="InterPro" id="IPR047817">
    <property type="entry name" value="ABC2_TM_bact-type"/>
</dbReference>
<evidence type="ECO:0000256" key="3">
    <source>
        <dbReference type="ARBA" id="ARBA00022989"/>
    </source>
</evidence>
<dbReference type="PANTHER" id="PTHR43229:SF3">
    <property type="entry name" value="ABC-TYPE MULTIDRUG TRANSPORT SYSTEM, PERMEASE COMPONENT"/>
    <property type="match status" value="1"/>
</dbReference>
<evidence type="ECO:0000313" key="7">
    <source>
        <dbReference type="EMBL" id="WIY51252.1"/>
    </source>
</evidence>
<keyword evidence="3 5" id="KW-1133">Transmembrane helix</keyword>
<evidence type="ECO:0000256" key="5">
    <source>
        <dbReference type="SAM" id="Phobius"/>
    </source>
</evidence>
<feature type="transmembrane region" description="Helical" evidence="5">
    <location>
        <begin position="143"/>
        <end position="166"/>
    </location>
</feature>
<dbReference type="EMBL" id="CP127363">
    <property type="protein sequence ID" value="WIY51252.1"/>
    <property type="molecule type" value="Genomic_DNA"/>
</dbReference>
<dbReference type="InterPro" id="IPR051784">
    <property type="entry name" value="Nod_factor_ABC_transporter"/>
</dbReference>
<evidence type="ECO:0000256" key="2">
    <source>
        <dbReference type="ARBA" id="ARBA00022692"/>
    </source>
</evidence>
<dbReference type="RefSeq" id="WP_011795878.1">
    <property type="nucleotide sequence ID" value="NZ_CP023687.1"/>
</dbReference>
<dbReference type="PROSITE" id="PS51012">
    <property type="entry name" value="ABC_TM2"/>
    <property type="match status" value="1"/>
</dbReference>
<evidence type="ECO:0000259" key="6">
    <source>
        <dbReference type="PROSITE" id="PS51012"/>
    </source>
</evidence>
<feature type="domain" description="ABC transmembrane type-2" evidence="6">
    <location>
        <begin position="27"/>
        <end position="251"/>
    </location>
</feature>
<gene>
    <name evidence="7" type="ORF">QRO08_12020</name>
</gene>
<evidence type="ECO:0000256" key="1">
    <source>
        <dbReference type="ARBA" id="ARBA00004141"/>
    </source>
</evidence>
<organism evidence="7 8">
    <name type="scientific">Paracidovorax citrulli</name>
    <name type="common">Acidovorax citrulli</name>
    <dbReference type="NCBI Taxonomy" id="80869"/>
    <lineage>
        <taxon>Bacteria</taxon>
        <taxon>Pseudomonadati</taxon>
        <taxon>Pseudomonadota</taxon>
        <taxon>Betaproteobacteria</taxon>
        <taxon>Burkholderiales</taxon>
        <taxon>Comamonadaceae</taxon>
        <taxon>Paracidovorax</taxon>
    </lineage>
</organism>
<feature type="transmembrane region" description="Helical" evidence="5">
    <location>
        <begin position="107"/>
        <end position="131"/>
    </location>
</feature>
<sequence>MRPLQASLMRIAAISVRHLVVLLRSWPRLVESVYMPTATLMQWVIFKNYLSAQSLPTLGSTLLVSYLMWEIIFRFKQGTVMSLFTEMWGRALPQLFTTPLTPLEMMFGCFIVGLVRAVLGIGIAVAVALGAGWSDYIDLRGSVLVVTVFALMSSAAVSLIMSGVILRWGIAAEILSWALVLTLAPLSGVLYPTSALPLGLQWVSALLPTTYVFDCVRELLATGSIMGGTLSLVAATASAWLAIGLALFLMMFENTRKSGLLDGGPVD</sequence>
<dbReference type="PANTHER" id="PTHR43229">
    <property type="entry name" value="NODULATION PROTEIN J"/>
    <property type="match status" value="1"/>
</dbReference>